<dbReference type="Pfam" id="PF00005">
    <property type="entry name" value="ABC_tran"/>
    <property type="match status" value="1"/>
</dbReference>
<dbReference type="PROSITE" id="PS00211">
    <property type="entry name" value="ABC_TRANSPORTER_1"/>
    <property type="match status" value="1"/>
</dbReference>
<dbReference type="InterPro" id="IPR050763">
    <property type="entry name" value="ABC_transporter_ATP-binding"/>
</dbReference>
<evidence type="ECO:0000256" key="2">
    <source>
        <dbReference type="ARBA" id="ARBA00022741"/>
    </source>
</evidence>
<dbReference type="SMART" id="SM00382">
    <property type="entry name" value="AAA"/>
    <property type="match status" value="1"/>
</dbReference>
<keyword evidence="6" id="KW-1185">Reference proteome</keyword>
<sequence>MIDVHQLSYRYTSGRELALNAVSFQVAPGEIFGFLGPSGAGKSTTQKILMKLLDGYQGGVQVFGREVRRWDSSYYERVGVAFEQPNHFLRLSARRNLEYFGALYQASTLAIGPLLERLGLLADADTPVERFSKGMQTRLSVARALLHQPELIFLDEPTSGLDPVSGRMVKQLIREQRAAGRTVVLTTHNMGLADELCDRVALIVDGRIVEIDTPRALRLRFGSAHVRVEYRPHATSPAQDTLAYAEFPLAGLGENAAFQEVLRTSTVQTIHSREATLEDVFVAVTGRRLDSQ</sequence>
<feature type="domain" description="ABC transporter" evidence="4">
    <location>
        <begin position="2"/>
        <end position="230"/>
    </location>
</feature>
<dbReference type="GO" id="GO:0005524">
    <property type="term" value="F:ATP binding"/>
    <property type="evidence" value="ECO:0007669"/>
    <property type="project" value="UniProtKB-KW"/>
</dbReference>
<gene>
    <name evidence="5" type="ORF">CJ255_09815</name>
</gene>
<dbReference type="GO" id="GO:0016887">
    <property type="term" value="F:ATP hydrolysis activity"/>
    <property type="evidence" value="ECO:0007669"/>
    <property type="project" value="InterPro"/>
</dbReference>
<reference evidence="6" key="1">
    <citation type="submission" date="2017-08" db="EMBL/GenBank/DDBJ databases">
        <authorList>
            <person name="Grouzdev D.S."/>
            <person name="Gaisin V.A."/>
            <person name="Rysina M.S."/>
            <person name="Gorlenko V.M."/>
        </authorList>
    </citation>
    <scope>NUCLEOTIDE SEQUENCE [LARGE SCALE GENOMIC DNA]</scope>
    <source>
        <strain evidence="6">Kir15-3F</strain>
    </source>
</reference>
<dbReference type="PROSITE" id="PS50893">
    <property type="entry name" value="ABC_TRANSPORTER_2"/>
    <property type="match status" value="1"/>
</dbReference>
<dbReference type="EMBL" id="NQWI01000035">
    <property type="protein sequence ID" value="PDW03271.1"/>
    <property type="molecule type" value="Genomic_DNA"/>
</dbReference>
<name>A0A2A6RK21_9CHLR</name>
<dbReference type="InterPro" id="IPR003593">
    <property type="entry name" value="AAA+_ATPase"/>
</dbReference>
<dbReference type="CDD" id="cd03230">
    <property type="entry name" value="ABC_DR_subfamily_A"/>
    <property type="match status" value="1"/>
</dbReference>
<dbReference type="InterPro" id="IPR017871">
    <property type="entry name" value="ABC_transporter-like_CS"/>
</dbReference>
<evidence type="ECO:0000256" key="1">
    <source>
        <dbReference type="ARBA" id="ARBA00022448"/>
    </source>
</evidence>
<protein>
    <submittedName>
        <fullName evidence="5">ATP-binding protein</fullName>
    </submittedName>
</protein>
<evidence type="ECO:0000313" key="5">
    <source>
        <dbReference type="EMBL" id="PDW03271.1"/>
    </source>
</evidence>
<dbReference type="Proteomes" id="UP000220527">
    <property type="component" value="Unassembled WGS sequence"/>
</dbReference>
<dbReference type="InterPro" id="IPR027417">
    <property type="entry name" value="P-loop_NTPase"/>
</dbReference>
<evidence type="ECO:0000256" key="3">
    <source>
        <dbReference type="ARBA" id="ARBA00022840"/>
    </source>
</evidence>
<dbReference type="RefSeq" id="WP_097643929.1">
    <property type="nucleotide sequence ID" value="NZ_NQWI01000035.1"/>
</dbReference>
<organism evidence="5 6">
    <name type="scientific">Candidatus Viridilinea mediisalina</name>
    <dbReference type="NCBI Taxonomy" id="2024553"/>
    <lineage>
        <taxon>Bacteria</taxon>
        <taxon>Bacillati</taxon>
        <taxon>Chloroflexota</taxon>
        <taxon>Chloroflexia</taxon>
        <taxon>Chloroflexales</taxon>
        <taxon>Chloroflexineae</taxon>
        <taxon>Oscillochloridaceae</taxon>
        <taxon>Candidatus Viridilinea</taxon>
    </lineage>
</organism>
<dbReference type="OrthoDB" id="9804819at2"/>
<dbReference type="SUPFAM" id="SSF52540">
    <property type="entry name" value="P-loop containing nucleoside triphosphate hydrolases"/>
    <property type="match status" value="1"/>
</dbReference>
<dbReference type="PANTHER" id="PTHR42711:SF18">
    <property type="entry name" value="ABC TRANSPORTER, ATP-BINDING PROTEIN"/>
    <property type="match status" value="1"/>
</dbReference>
<dbReference type="Gene3D" id="3.40.50.300">
    <property type="entry name" value="P-loop containing nucleotide triphosphate hydrolases"/>
    <property type="match status" value="1"/>
</dbReference>
<evidence type="ECO:0000259" key="4">
    <source>
        <dbReference type="PROSITE" id="PS50893"/>
    </source>
</evidence>
<comment type="caution">
    <text evidence="5">The sequence shown here is derived from an EMBL/GenBank/DDBJ whole genome shotgun (WGS) entry which is preliminary data.</text>
</comment>
<keyword evidence="1" id="KW-0813">Transport</keyword>
<dbReference type="AlphaFoldDB" id="A0A2A6RK21"/>
<dbReference type="PANTHER" id="PTHR42711">
    <property type="entry name" value="ABC TRANSPORTER ATP-BINDING PROTEIN"/>
    <property type="match status" value="1"/>
</dbReference>
<proteinExistence type="predicted"/>
<accession>A0A2A6RK21</accession>
<dbReference type="InterPro" id="IPR003439">
    <property type="entry name" value="ABC_transporter-like_ATP-bd"/>
</dbReference>
<keyword evidence="2" id="KW-0547">Nucleotide-binding</keyword>
<keyword evidence="3 5" id="KW-0067">ATP-binding</keyword>
<evidence type="ECO:0000313" key="6">
    <source>
        <dbReference type="Proteomes" id="UP000220527"/>
    </source>
</evidence>